<dbReference type="Gene3D" id="3.80.10.10">
    <property type="entry name" value="Ribonuclease Inhibitor"/>
    <property type="match status" value="1"/>
</dbReference>
<dbReference type="OrthoDB" id="3022400at2759"/>
<dbReference type="Proteomes" id="UP000799118">
    <property type="component" value="Unassembled WGS sequence"/>
</dbReference>
<dbReference type="AlphaFoldDB" id="A0A6A4H457"/>
<reference evidence="1" key="1">
    <citation type="journal article" date="2019" name="Environ. Microbiol.">
        <title>Fungal ecological strategies reflected in gene transcription - a case study of two litter decomposers.</title>
        <authorList>
            <person name="Barbi F."/>
            <person name="Kohler A."/>
            <person name="Barry K."/>
            <person name="Baskaran P."/>
            <person name="Daum C."/>
            <person name="Fauchery L."/>
            <person name="Ihrmark K."/>
            <person name="Kuo A."/>
            <person name="LaButti K."/>
            <person name="Lipzen A."/>
            <person name="Morin E."/>
            <person name="Grigoriev I.V."/>
            <person name="Henrissat B."/>
            <person name="Lindahl B."/>
            <person name="Martin F."/>
        </authorList>
    </citation>
    <scope>NUCLEOTIDE SEQUENCE</scope>
    <source>
        <strain evidence="1">JB14</strain>
    </source>
</reference>
<evidence type="ECO:0008006" key="3">
    <source>
        <dbReference type="Google" id="ProtNLM"/>
    </source>
</evidence>
<name>A0A6A4H457_9AGAR</name>
<protein>
    <recommendedName>
        <fullName evidence="3">F-box domain-containing protein</fullName>
    </recommendedName>
</protein>
<evidence type="ECO:0000313" key="1">
    <source>
        <dbReference type="EMBL" id="KAE9392468.1"/>
    </source>
</evidence>
<dbReference type="SUPFAM" id="SSF52047">
    <property type="entry name" value="RNI-like"/>
    <property type="match status" value="1"/>
</dbReference>
<evidence type="ECO:0000313" key="2">
    <source>
        <dbReference type="Proteomes" id="UP000799118"/>
    </source>
</evidence>
<dbReference type="EMBL" id="ML769595">
    <property type="protein sequence ID" value="KAE9392468.1"/>
    <property type="molecule type" value="Genomic_DNA"/>
</dbReference>
<accession>A0A6A4H457</accession>
<dbReference type="InterPro" id="IPR032675">
    <property type="entry name" value="LRR_dom_sf"/>
</dbReference>
<organism evidence="1 2">
    <name type="scientific">Gymnopus androsaceus JB14</name>
    <dbReference type="NCBI Taxonomy" id="1447944"/>
    <lineage>
        <taxon>Eukaryota</taxon>
        <taxon>Fungi</taxon>
        <taxon>Dikarya</taxon>
        <taxon>Basidiomycota</taxon>
        <taxon>Agaricomycotina</taxon>
        <taxon>Agaricomycetes</taxon>
        <taxon>Agaricomycetidae</taxon>
        <taxon>Agaricales</taxon>
        <taxon>Marasmiineae</taxon>
        <taxon>Omphalotaceae</taxon>
        <taxon>Gymnopus</taxon>
    </lineage>
</organism>
<keyword evidence="2" id="KW-1185">Reference proteome</keyword>
<gene>
    <name evidence="1" type="ORF">BT96DRAFT_1000342</name>
</gene>
<sequence length="337" mass="38090">MGDILIKGELGWVYLQDASESYAALKSLKLCSNSLHQSTSHTFASLVMPQLRSLTMTGFCLAAVSESPPHVLPWFQLERLVLDNSNFIPRYVKLCTNLRILEINLDLDAGHTGTSTPVVHNGIHTLKLLLEGLEDSDEAAWLEAFERDINPLSLPGLNSLHIEANSDYPPTRWPAVPMFDLLEKSCCKIDLTVLSFIDVYISNVELISFLHNTPSVEGLTVCDHSFHDYIEPNASAFPVTPTFISRLHAFWEDHTYRRPLTSFLPNLRRLSLRSRMNFEEHTFVEMVTSRWISPDSMPHTKLDAGVVCLRRVEVHVGHEIFQGRVFGTKVDPRNSAH</sequence>
<proteinExistence type="predicted"/>